<accession>A0A3D9STT6</accession>
<feature type="region of interest" description="Disordered" evidence="1">
    <location>
        <begin position="1"/>
        <end position="49"/>
    </location>
</feature>
<feature type="compositionally biased region" description="Basic and acidic residues" evidence="1">
    <location>
        <begin position="161"/>
        <end position="175"/>
    </location>
</feature>
<name>A0A3D9STT6_9ACTN</name>
<proteinExistence type="predicted"/>
<keyword evidence="3" id="KW-1185">Reference proteome</keyword>
<feature type="compositionally biased region" description="Low complexity" evidence="1">
    <location>
        <begin position="235"/>
        <end position="246"/>
    </location>
</feature>
<feature type="compositionally biased region" description="Gly residues" evidence="1">
    <location>
        <begin position="205"/>
        <end position="219"/>
    </location>
</feature>
<dbReference type="Proteomes" id="UP000256661">
    <property type="component" value="Unassembled WGS sequence"/>
</dbReference>
<reference evidence="2 3" key="1">
    <citation type="submission" date="2018-08" db="EMBL/GenBank/DDBJ databases">
        <title>Sequencing the genomes of 1000 actinobacteria strains.</title>
        <authorList>
            <person name="Klenk H.-P."/>
        </authorList>
    </citation>
    <scope>NUCLEOTIDE SEQUENCE [LARGE SCALE GENOMIC DNA]</scope>
    <source>
        <strain evidence="2 3">DSM 43927</strain>
    </source>
</reference>
<dbReference type="EMBL" id="QTTT01000001">
    <property type="protein sequence ID" value="REE96395.1"/>
    <property type="molecule type" value="Genomic_DNA"/>
</dbReference>
<feature type="region of interest" description="Disordered" evidence="1">
    <location>
        <begin position="67"/>
        <end position="177"/>
    </location>
</feature>
<evidence type="ECO:0000256" key="1">
    <source>
        <dbReference type="SAM" id="MobiDB-lite"/>
    </source>
</evidence>
<evidence type="ECO:0000313" key="2">
    <source>
        <dbReference type="EMBL" id="REE96395.1"/>
    </source>
</evidence>
<evidence type="ECO:0000313" key="3">
    <source>
        <dbReference type="Proteomes" id="UP000256661"/>
    </source>
</evidence>
<comment type="caution">
    <text evidence="2">The sequence shown here is derived from an EMBL/GenBank/DDBJ whole genome shotgun (WGS) entry which is preliminary data.</text>
</comment>
<dbReference type="AlphaFoldDB" id="A0A3D9STT6"/>
<organism evidence="2 3">
    <name type="scientific">Thermomonospora umbrina</name>
    <dbReference type="NCBI Taxonomy" id="111806"/>
    <lineage>
        <taxon>Bacteria</taxon>
        <taxon>Bacillati</taxon>
        <taxon>Actinomycetota</taxon>
        <taxon>Actinomycetes</taxon>
        <taxon>Streptosporangiales</taxon>
        <taxon>Thermomonosporaceae</taxon>
        <taxon>Thermomonospora</taxon>
    </lineage>
</organism>
<gene>
    <name evidence="2" type="ORF">DFJ69_1828</name>
</gene>
<protein>
    <submittedName>
        <fullName evidence="2">Uncharacterized protein</fullName>
    </submittedName>
</protein>
<feature type="region of interest" description="Disordered" evidence="1">
    <location>
        <begin position="200"/>
        <end position="246"/>
    </location>
</feature>
<sequence>MRASPVPGNAGSADFGGGVTRSGGDRRTLGGTADAKTVHRGDAARAMGTADAEVANAGWDGERAVRTTNAGWNEERRVGTANAGWNGGCGDRTQGRRRTHKGDAARAVGTADAETAKRAGTAERGGGRRTQGDAARAGNDERGWGRRTWAGTANVGGNGERAVEGRTCDADDERGVPTTYVGCGRRTRVGTANAACRRRTSVGTAKGGPVGGGRPGALLGGTRVRSPCRRRRRAWPGPGSSPASRR</sequence>